<gene>
    <name evidence="2" type="ORF">HF519_15850</name>
</gene>
<proteinExistence type="predicted"/>
<protein>
    <submittedName>
        <fullName evidence="2">Uncharacterized protein</fullName>
    </submittedName>
</protein>
<dbReference type="AlphaFoldDB" id="A0A848DKE2"/>
<keyword evidence="3" id="KW-1185">Reference proteome</keyword>
<organism evidence="2 3">
    <name type="scientific">Pseudonocardia bannensis</name>
    <dbReference type="NCBI Taxonomy" id="630973"/>
    <lineage>
        <taxon>Bacteria</taxon>
        <taxon>Bacillati</taxon>
        <taxon>Actinomycetota</taxon>
        <taxon>Actinomycetes</taxon>
        <taxon>Pseudonocardiales</taxon>
        <taxon>Pseudonocardiaceae</taxon>
        <taxon>Pseudonocardia</taxon>
    </lineage>
</organism>
<name>A0A848DKE2_9PSEU</name>
<evidence type="ECO:0000313" key="3">
    <source>
        <dbReference type="Proteomes" id="UP000586918"/>
    </source>
</evidence>
<evidence type="ECO:0000313" key="2">
    <source>
        <dbReference type="EMBL" id="NMH93019.1"/>
    </source>
</evidence>
<dbReference type="EMBL" id="JAAXKZ010000055">
    <property type="protein sequence ID" value="NMH93019.1"/>
    <property type="molecule type" value="Genomic_DNA"/>
</dbReference>
<feature type="transmembrane region" description="Helical" evidence="1">
    <location>
        <begin position="36"/>
        <end position="61"/>
    </location>
</feature>
<keyword evidence="1" id="KW-1133">Transmembrane helix</keyword>
<comment type="caution">
    <text evidence="2">The sequence shown here is derived from an EMBL/GenBank/DDBJ whole genome shotgun (WGS) entry which is preliminary data.</text>
</comment>
<accession>A0A848DKE2</accession>
<keyword evidence="1" id="KW-0812">Transmembrane</keyword>
<dbReference type="Proteomes" id="UP000586918">
    <property type="component" value="Unassembled WGS sequence"/>
</dbReference>
<reference evidence="2 3" key="1">
    <citation type="submission" date="2020-04" db="EMBL/GenBank/DDBJ databases">
        <authorList>
            <person name="Klaysubun C."/>
            <person name="Duangmal K."/>
            <person name="Lipun K."/>
        </authorList>
    </citation>
    <scope>NUCLEOTIDE SEQUENCE [LARGE SCALE GENOMIC DNA]</scope>
    <source>
        <strain evidence="2 3">DSM 45300</strain>
    </source>
</reference>
<keyword evidence="1" id="KW-0472">Membrane</keyword>
<evidence type="ECO:0000256" key="1">
    <source>
        <dbReference type="SAM" id="Phobius"/>
    </source>
</evidence>
<sequence>MFEPTLAQGVLAILAASVLALPPGWLLVRASNTWNGRAVVGAGVVSIAYLALVAGTAGAYLQALNS</sequence>
<dbReference type="RefSeq" id="WP_169413722.1">
    <property type="nucleotide sequence ID" value="NZ_JAAXKZ010000055.1"/>
</dbReference>